<dbReference type="InterPro" id="IPR027039">
    <property type="entry name" value="Crtac1"/>
</dbReference>
<dbReference type="Pfam" id="PF13517">
    <property type="entry name" value="FG-GAP_3"/>
    <property type="match status" value="3"/>
</dbReference>
<dbReference type="InterPro" id="IPR013517">
    <property type="entry name" value="FG-GAP"/>
</dbReference>
<evidence type="ECO:0000259" key="3">
    <source>
        <dbReference type="Pfam" id="PF07593"/>
    </source>
</evidence>
<feature type="domain" description="ASPIC/UnbV" evidence="3">
    <location>
        <begin position="533"/>
        <end position="595"/>
    </location>
</feature>
<dbReference type="Pfam" id="PF07593">
    <property type="entry name" value="UnbV_ASPIC"/>
    <property type="match status" value="1"/>
</dbReference>
<organism evidence="4 5">
    <name type="scientific">Cyclonatronum proteinivorum</name>
    <dbReference type="NCBI Taxonomy" id="1457365"/>
    <lineage>
        <taxon>Bacteria</taxon>
        <taxon>Pseudomonadati</taxon>
        <taxon>Balneolota</taxon>
        <taxon>Balneolia</taxon>
        <taxon>Balneolales</taxon>
        <taxon>Cyclonatronaceae</taxon>
        <taxon>Cyclonatronum</taxon>
    </lineage>
</organism>
<accession>A0A345UM76</accession>
<sequence>MVFKKSPGGFAYICALLLVQLILSSCSDESPHTAQFEKLNPAAIGIDFQNTLFPTEDFNMYIFRNFYNGGGVAAGDLSGNGLPDLFFTGNMVSNRLYINHGDFVFEDVTEQAGLRSDDYWSTGVSFADVNGNGLLDIFVARSGPEGGKDRANRLYINNGDLTFTEQAEAWGVADIGLSTHAVFFDYDGDGLPDLYLISNSFHNMESFAGITAAARDIPDPLGASKLYRNEGGYFRDVTQEAGLYSSAIGFGLSAVAADINRNGLPDLYVANDFFERDYLYLNNGDGTFTESLEELLPSISFSSMGTDIADLNNDGWPEMYVTDMRPVGQERLRSKMTIESRGEYLQNYERGFHYKYTRNTLQLNRGDGRFAEIGRMTGMEATEWSWAALMADFNLNGYQDVFVANGIYNDLLDQDYIELVANPARIREMIQAGEENVILNLLGEMSSVPVRNMLFANQGELHFEEVTRLWGLDHPAFSTGAAWADLNGDGALDLVVSNVNGPPMIYRNRIRELEPERTFLRVDLQGESPNTHALGAQLHVYAGDRYWYREHSLQRGFQSSVEPGLFVGTGETVQLDSLILRWPDGRTSRKQNIALPSRILLQESDSTTQPAPEPMRARNPGQAVMAAQQSKTWDNSPEASAAFTGAHEPFPYSDFGREQLLFKMRSTEGPATCAGQLDATGEPVFYIGGARNQAGRLFREGVAGQLMLLQPELFEAQRQAEDTDCVFFDATGNGADDLYVVSGGASFSATSSGLRDRFYLNDGRGNFTLSDQMLPASGRFESGSVVRSHDFTGNGLKDLFVGTRYRLFAYGMPAASYLLENEGDGRFRDVTADWLPELREAGMVTAAVWADLTGDGVNELAIAEEWGPVRVFQSEGNRFSEITEMLGLDRYTGWWTSLIAADLTGDGQKSLIAGNHGLNSVFRATAEEPVRMVVTDLDGNGLLDHLIAMPDKQGTYFPMVLRPDFMSAAPAYRSRYPTHAEFAAASLQDVLRDIPSQRQRVHEVSTLESLWFRKNGNGFEAVPLPFAAQLAPVYAIAAGDFTGNSRTELILGGNLYDVKPQTGKYDALEPTILFYEEDCDCLQSIPARQLGLDVPGELRAAVLYPANDSRDPARLLMVRRGDTPQIFRQVQPPADPSP</sequence>
<feature type="chain" id="PRO_5016996657" evidence="2">
    <location>
        <begin position="28"/>
        <end position="1138"/>
    </location>
</feature>
<evidence type="ECO:0000313" key="5">
    <source>
        <dbReference type="Proteomes" id="UP000254808"/>
    </source>
</evidence>
<dbReference type="OrthoDB" id="9816120at2"/>
<dbReference type="PROSITE" id="PS51257">
    <property type="entry name" value="PROKAR_LIPOPROTEIN"/>
    <property type="match status" value="1"/>
</dbReference>
<dbReference type="RefSeq" id="WP_114984752.1">
    <property type="nucleotide sequence ID" value="NZ_CP027806.1"/>
</dbReference>
<gene>
    <name evidence="4" type="ORF">CYPRO_2336</name>
</gene>
<evidence type="ECO:0000256" key="2">
    <source>
        <dbReference type="SAM" id="SignalP"/>
    </source>
</evidence>
<keyword evidence="1 2" id="KW-0732">Signal</keyword>
<dbReference type="AlphaFoldDB" id="A0A345UM76"/>
<protein>
    <submittedName>
        <fullName evidence="4">Repeat domain-containing protein</fullName>
    </submittedName>
</protein>
<dbReference type="InterPro" id="IPR028994">
    <property type="entry name" value="Integrin_alpha_N"/>
</dbReference>
<dbReference type="EMBL" id="CP027806">
    <property type="protein sequence ID" value="AXJ01578.1"/>
    <property type="molecule type" value="Genomic_DNA"/>
</dbReference>
<name>A0A345UM76_9BACT</name>
<feature type="signal peptide" evidence="2">
    <location>
        <begin position="1"/>
        <end position="27"/>
    </location>
</feature>
<evidence type="ECO:0000256" key="1">
    <source>
        <dbReference type="ARBA" id="ARBA00022729"/>
    </source>
</evidence>
<evidence type="ECO:0000313" key="4">
    <source>
        <dbReference type="EMBL" id="AXJ01578.1"/>
    </source>
</evidence>
<proteinExistence type="predicted"/>
<dbReference type="Proteomes" id="UP000254808">
    <property type="component" value="Chromosome"/>
</dbReference>
<dbReference type="InterPro" id="IPR011519">
    <property type="entry name" value="UnbV_ASPIC"/>
</dbReference>
<dbReference type="PANTHER" id="PTHR16026:SF0">
    <property type="entry name" value="CARTILAGE ACIDIC PROTEIN 1"/>
    <property type="match status" value="1"/>
</dbReference>
<reference evidence="4 5" key="1">
    <citation type="submission" date="2018-03" db="EMBL/GenBank/DDBJ databases">
        <title>Phenotypic and genomic properties of Cyclonatronum proteinivorum gen. nov., sp. nov., a haloalkaliphilic bacteroidete from soda lakes possessing Na+-translocating rhodopsin.</title>
        <authorList>
            <person name="Toshchakov S.V."/>
            <person name="Korzhenkov A."/>
            <person name="Samarov N.I."/>
            <person name="Kublanov I.V."/>
            <person name="Muntyan M.S."/>
            <person name="Sorokin D.Y."/>
        </authorList>
    </citation>
    <scope>NUCLEOTIDE SEQUENCE [LARGE SCALE GENOMIC DNA]</scope>
    <source>
        <strain evidence="4 5">Omega</strain>
    </source>
</reference>
<dbReference type="SUPFAM" id="SSF69318">
    <property type="entry name" value="Integrin alpha N-terminal domain"/>
    <property type="match status" value="3"/>
</dbReference>
<dbReference type="KEGG" id="cprv:CYPRO_2336"/>
<dbReference type="PANTHER" id="PTHR16026">
    <property type="entry name" value="CARTILAGE ACIDIC PROTEIN 1"/>
    <property type="match status" value="1"/>
</dbReference>
<dbReference type="Gene3D" id="2.130.10.130">
    <property type="entry name" value="Integrin alpha, N-terminal"/>
    <property type="match status" value="3"/>
</dbReference>
<keyword evidence="5" id="KW-1185">Reference proteome</keyword>